<sequence>MTQRPFTLSALAFVGAGLSLGAQAQSTVTVFGVMDAAVRQTSNTGVATNRSVASGSNSTSRLGFRGTEDLGGGLAASFHLEHGLLLDSGTAASSTQFWDRRATVSLSSKTLGEVRLGRDFVPTYVNWGRYDPFSYVGVASSSILVANSQTGPIRAAFSTNPNTTVRANSGVQYLLPNDLGGLEGGVMLAPTGGGTLANGANKVIGARLGWANKTFGVAAAATTTENSLTTAGKFKDVNVGGFYDFSVVRLTAAWRRFDYDTSTQTNWLVGATMPLGSGTLKFSWNQASLEGKVGTTTLPDNGARVLGLGYVYDFSKRTAAYATVSQVSNDSKSTFVAPGGTSGMAAGGSSRGLEFGVRHNF</sequence>
<gene>
    <name evidence="13" type="ORF">KAK11_17550</name>
</gene>
<dbReference type="PANTHER" id="PTHR34501:SF9">
    <property type="entry name" value="MAJOR OUTER MEMBRANE PROTEIN P.IA"/>
    <property type="match status" value="1"/>
</dbReference>
<dbReference type="CDD" id="cd00342">
    <property type="entry name" value="gram_neg_porins"/>
    <property type="match status" value="1"/>
</dbReference>
<dbReference type="InterPro" id="IPR050298">
    <property type="entry name" value="Gram-neg_bact_OMP"/>
</dbReference>
<evidence type="ECO:0000256" key="3">
    <source>
        <dbReference type="ARBA" id="ARBA00022448"/>
    </source>
</evidence>
<keyword evidence="9" id="KW-0472">Membrane</keyword>
<name>A0ABS5E146_9BURK</name>
<evidence type="ECO:0000259" key="12">
    <source>
        <dbReference type="Pfam" id="PF13609"/>
    </source>
</evidence>
<evidence type="ECO:0000313" key="13">
    <source>
        <dbReference type="EMBL" id="MBQ0937135.1"/>
    </source>
</evidence>
<evidence type="ECO:0000256" key="9">
    <source>
        <dbReference type="ARBA" id="ARBA00023136"/>
    </source>
</evidence>
<keyword evidence="10" id="KW-0998">Cell outer membrane</keyword>
<evidence type="ECO:0000256" key="6">
    <source>
        <dbReference type="ARBA" id="ARBA00022729"/>
    </source>
</evidence>
<dbReference type="Proteomes" id="UP000672097">
    <property type="component" value="Unassembled WGS sequence"/>
</dbReference>
<keyword evidence="5" id="KW-0812">Transmembrane</keyword>
<keyword evidence="6 11" id="KW-0732">Signal</keyword>
<keyword evidence="3" id="KW-0813">Transport</keyword>
<dbReference type="RefSeq" id="WP_210810583.1">
    <property type="nucleotide sequence ID" value="NZ_JAGQDG010000007.1"/>
</dbReference>
<comment type="subcellular location">
    <subcellularLocation>
        <location evidence="1">Cell outer membrane</location>
        <topology evidence="1">Multi-pass membrane protein</topology>
    </subcellularLocation>
</comment>
<feature type="signal peptide" evidence="11">
    <location>
        <begin position="1"/>
        <end position="24"/>
    </location>
</feature>
<dbReference type="EMBL" id="JAGQDG010000007">
    <property type="protein sequence ID" value="MBQ0937135.1"/>
    <property type="molecule type" value="Genomic_DNA"/>
</dbReference>
<dbReference type="Pfam" id="PF13609">
    <property type="entry name" value="Porin_4"/>
    <property type="match status" value="1"/>
</dbReference>
<dbReference type="Gene3D" id="2.40.160.10">
    <property type="entry name" value="Porin"/>
    <property type="match status" value="1"/>
</dbReference>
<evidence type="ECO:0000256" key="5">
    <source>
        <dbReference type="ARBA" id="ARBA00022692"/>
    </source>
</evidence>
<dbReference type="SUPFAM" id="SSF56935">
    <property type="entry name" value="Porins"/>
    <property type="match status" value="1"/>
</dbReference>
<comment type="subunit">
    <text evidence="2">Homotrimer.</text>
</comment>
<evidence type="ECO:0000256" key="4">
    <source>
        <dbReference type="ARBA" id="ARBA00022452"/>
    </source>
</evidence>
<dbReference type="PRINTS" id="PR00184">
    <property type="entry name" value="NEISSPPORIN"/>
</dbReference>
<keyword evidence="14" id="KW-1185">Reference proteome</keyword>
<evidence type="ECO:0000313" key="14">
    <source>
        <dbReference type="Proteomes" id="UP000672097"/>
    </source>
</evidence>
<keyword evidence="4" id="KW-1134">Transmembrane beta strand</keyword>
<feature type="chain" id="PRO_5045757123" evidence="11">
    <location>
        <begin position="25"/>
        <end position="361"/>
    </location>
</feature>
<keyword evidence="7" id="KW-0406">Ion transport</keyword>
<reference evidence="13 14" key="1">
    <citation type="submission" date="2021-04" db="EMBL/GenBank/DDBJ databases">
        <title>The genome sequence of type strain Ideonella paludis KCTC 32238.</title>
        <authorList>
            <person name="Liu Y."/>
        </authorList>
    </citation>
    <scope>NUCLEOTIDE SEQUENCE [LARGE SCALE GENOMIC DNA]</scope>
    <source>
        <strain evidence="13 14">KCTC 32238</strain>
    </source>
</reference>
<accession>A0ABS5E146</accession>
<evidence type="ECO:0000256" key="2">
    <source>
        <dbReference type="ARBA" id="ARBA00011233"/>
    </source>
</evidence>
<comment type="caution">
    <text evidence="13">The sequence shown here is derived from an EMBL/GenBank/DDBJ whole genome shotgun (WGS) entry which is preliminary data.</text>
</comment>
<keyword evidence="8" id="KW-0626">Porin</keyword>
<protein>
    <submittedName>
        <fullName evidence="13">Porin</fullName>
    </submittedName>
</protein>
<dbReference type="InterPro" id="IPR002299">
    <property type="entry name" value="Porin_Neis"/>
</dbReference>
<evidence type="ECO:0000256" key="8">
    <source>
        <dbReference type="ARBA" id="ARBA00023114"/>
    </source>
</evidence>
<dbReference type="InterPro" id="IPR023614">
    <property type="entry name" value="Porin_dom_sf"/>
</dbReference>
<feature type="domain" description="Porin" evidence="12">
    <location>
        <begin position="10"/>
        <end position="330"/>
    </location>
</feature>
<evidence type="ECO:0000256" key="11">
    <source>
        <dbReference type="SAM" id="SignalP"/>
    </source>
</evidence>
<evidence type="ECO:0000256" key="1">
    <source>
        <dbReference type="ARBA" id="ARBA00004571"/>
    </source>
</evidence>
<evidence type="ECO:0000256" key="7">
    <source>
        <dbReference type="ARBA" id="ARBA00023065"/>
    </source>
</evidence>
<dbReference type="InterPro" id="IPR033900">
    <property type="entry name" value="Gram_neg_porin_domain"/>
</dbReference>
<proteinExistence type="predicted"/>
<organism evidence="13 14">
    <name type="scientific">Ideonella paludis</name>
    <dbReference type="NCBI Taxonomy" id="1233411"/>
    <lineage>
        <taxon>Bacteria</taxon>
        <taxon>Pseudomonadati</taxon>
        <taxon>Pseudomonadota</taxon>
        <taxon>Betaproteobacteria</taxon>
        <taxon>Burkholderiales</taxon>
        <taxon>Sphaerotilaceae</taxon>
        <taxon>Ideonella</taxon>
    </lineage>
</organism>
<evidence type="ECO:0000256" key="10">
    <source>
        <dbReference type="ARBA" id="ARBA00023237"/>
    </source>
</evidence>
<dbReference type="PANTHER" id="PTHR34501">
    <property type="entry name" value="PROTEIN YDDL-RELATED"/>
    <property type="match status" value="1"/>
</dbReference>